<evidence type="ECO:0000313" key="2">
    <source>
        <dbReference type="EMBL" id="DAD87031.1"/>
    </source>
</evidence>
<dbReference type="EMBL" id="BK015012">
    <property type="protein sequence ID" value="DAD87031.1"/>
    <property type="molecule type" value="Genomic_DNA"/>
</dbReference>
<proteinExistence type="predicted"/>
<sequence>MTNIEKLQKEIAQTKELYKDTVVDRILGIAALKSLINDASGETELIRRAAEKLNQAFRMEDYYTQKIEELSKQLNELQAEDSKQSAEQRKENAKAILGIGGNK</sequence>
<feature type="region of interest" description="Disordered" evidence="1">
    <location>
        <begin position="78"/>
        <end position="103"/>
    </location>
</feature>
<protein>
    <submittedName>
        <fullName evidence="2">Uncharacterized protein</fullName>
    </submittedName>
</protein>
<organism evidence="2">
    <name type="scientific">Myoviridae sp. ctRRy11</name>
    <dbReference type="NCBI Taxonomy" id="2826651"/>
    <lineage>
        <taxon>Viruses</taxon>
        <taxon>Duplodnaviria</taxon>
        <taxon>Heunggongvirae</taxon>
        <taxon>Uroviricota</taxon>
        <taxon>Caudoviricetes</taxon>
    </lineage>
</organism>
<accession>A0A8S5MY32</accession>
<evidence type="ECO:0000256" key="1">
    <source>
        <dbReference type="SAM" id="MobiDB-lite"/>
    </source>
</evidence>
<reference evidence="2" key="1">
    <citation type="journal article" date="2021" name="Proc. Natl. Acad. Sci. U.S.A.">
        <title>A Catalog of Tens of Thousands of Viruses from Human Metagenomes Reveals Hidden Associations with Chronic Diseases.</title>
        <authorList>
            <person name="Tisza M.J."/>
            <person name="Buck C.B."/>
        </authorList>
    </citation>
    <scope>NUCLEOTIDE SEQUENCE</scope>
    <source>
        <strain evidence="2">CtRRy11</strain>
    </source>
</reference>
<feature type="compositionally biased region" description="Basic and acidic residues" evidence="1">
    <location>
        <begin position="80"/>
        <end position="93"/>
    </location>
</feature>
<name>A0A8S5MY32_9CAUD</name>